<dbReference type="GO" id="GO:0004803">
    <property type="term" value="F:transposase activity"/>
    <property type="evidence" value="ECO:0007669"/>
    <property type="project" value="UniProtKB-UniRule"/>
</dbReference>
<dbReference type="GO" id="GO:0006313">
    <property type="term" value="P:DNA transposition"/>
    <property type="evidence" value="ECO:0007669"/>
    <property type="project" value="UniProtKB-UniRule"/>
</dbReference>
<evidence type="ECO:0000256" key="3">
    <source>
        <dbReference type="ARBA" id="ARBA00022578"/>
    </source>
</evidence>
<keyword evidence="4 6" id="KW-0238">DNA-binding</keyword>
<evidence type="ECO:0000313" key="8">
    <source>
        <dbReference type="Proteomes" id="UP000231383"/>
    </source>
</evidence>
<protein>
    <recommendedName>
        <fullName evidence="6">Mutator family transposase</fullName>
    </recommendedName>
</protein>
<dbReference type="GO" id="GO:0003677">
    <property type="term" value="F:DNA binding"/>
    <property type="evidence" value="ECO:0007669"/>
    <property type="project" value="UniProtKB-UniRule"/>
</dbReference>
<evidence type="ECO:0000313" key="7">
    <source>
        <dbReference type="EMBL" id="PJC34068.1"/>
    </source>
</evidence>
<evidence type="ECO:0000256" key="5">
    <source>
        <dbReference type="ARBA" id="ARBA00023172"/>
    </source>
</evidence>
<proteinExistence type="inferred from homology"/>
<dbReference type="Proteomes" id="UP000231383">
    <property type="component" value="Unassembled WGS sequence"/>
</dbReference>
<evidence type="ECO:0000256" key="2">
    <source>
        <dbReference type="ARBA" id="ARBA00010961"/>
    </source>
</evidence>
<sequence>MYKRGKRVGRVQLYRCSQGHQFRKDNLPSWDDSFIEYVVFVYLKCLSLNTTVDIIRETFEMDILSKAIILEFIASVGDALPSMEEIDVAFAPVRSGHVAFDGVWFKLKGEQIVLLVAFDPKTMDVINAVWREEEDARGYEELIAKVTGQIGIDKIRAIYSDGDNGFLKARSKIFTHIPYQVCVFHKELRMGQIVPVKNIHRSKRMTDQKKHDIKIFQLLFRDVIYATDKEKSSQALERLKQYVKSQKEIEPRFQKAYRSLLTNFKYTLTHFDYPYMERDNNMIENFNSVFKPRLKLMKGFKKEANIDRYLKLFLLQYRLHPLKESGMKERNGNSPLELSGTYIPKNYNFLRLLRTTFNISYQLPQPEI</sequence>
<gene>
    <name evidence="7" type="ORF">CO051_00440</name>
</gene>
<dbReference type="InterPro" id="IPR001207">
    <property type="entry name" value="Transposase_mutator"/>
</dbReference>
<reference evidence="8" key="1">
    <citation type="submission" date="2017-09" db="EMBL/GenBank/DDBJ databases">
        <title>Depth-based differentiation of microbial function through sediment-hosted aquifers and enrichment of novel symbionts in the deep terrestrial subsurface.</title>
        <authorList>
            <person name="Probst A.J."/>
            <person name="Ladd B."/>
            <person name="Jarett J.K."/>
            <person name="Geller-Mcgrath D.E."/>
            <person name="Sieber C.M.K."/>
            <person name="Emerson J.B."/>
            <person name="Anantharaman K."/>
            <person name="Thomas B.C."/>
            <person name="Malmstrom R."/>
            <person name="Stieglmeier M."/>
            <person name="Klingl A."/>
            <person name="Woyke T."/>
            <person name="Ryan C.M."/>
            <person name="Banfield J.F."/>
        </authorList>
    </citation>
    <scope>NUCLEOTIDE SEQUENCE [LARGE SCALE GENOMIC DNA]</scope>
</reference>
<comment type="similarity">
    <text evidence="2 6">Belongs to the transposase mutator family.</text>
</comment>
<keyword evidence="6" id="KW-0814">Transposable element</keyword>
<dbReference type="AlphaFoldDB" id="A0A2M8F458"/>
<name>A0A2M8F458_9BACT</name>
<accession>A0A2M8F458</accession>
<dbReference type="PANTHER" id="PTHR33217">
    <property type="entry name" value="TRANSPOSASE FOR INSERTION SEQUENCE ELEMENT IS1081"/>
    <property type="match status" value="1"/>
</dbReference>
<comment type="function">
    <text evidence="1 6">Required for the transposition of the insertion element.</text>
</comment>
<dbReference type="Pfam" id="PF00872">
    <property type="entry name" value="Transposase_mut"/>
    <property type="match status" value="1"/>
</dbReference>
<comment type="caution">
    <text evidence="7">The sequence shown here is derived from an EMBL/GenBank/DDBJ whole genome shotgun (WGS) entry which is preliminary data.</text>
</comment>
<dbReference type="PANTHER" id="PTHR33217:SF9">
    <property type="entry name" value="MUTATOR FAMILY TRANSPOSASE"/>
    <property type="match status" value="1"/>
</dbReference>
<dbReference type="EMBL" id="PFSC01000012">
    <property type="protein sequence ID" value="PJC34068.1"/>
    <property type="molecule type" value="Genomic_DNA"/>
</dbReference>
<organism evidence="7 8">
    <name type="scientific">Candidatus Roizmanbacteria bacterium CG_4_9_14_0_2_um_filter_39_13</name>
    <dbReference type="NCBI Taxonomy" id="1974839"/>
    <lineage>
        <taxon>Bacteria</taxon>
        <taxon>Candidatus Roizmaniibacteriota</taxon>
    </lineage>
</organism>
<evidence type="ECO:0000256" key="6">
    <source>
        <dbReference type="RuleBase" id="RU365089"/>
    </source>
</evidence>
<keyword evidence="3 6" id="KW-0815">Transposition</keyword>
<keyword evidence="5 6" id="KW-0233">DNA recombination</keyword>
<evidence type="ECO:0000256" key="1">
    <source>
        <dbReference type="ARBA" id="ARBA00002190"/>
    </source>
</evidence>
<evidence type="ECO:0000256" key="4">
    <source>
        <dbReference type="ARBA" id="ARBA00023125"/>
    </source>
</evidence>